<feature type="domain" description="RNase H type-1" evidence="1">
    <location>
        <begin position="1"/>
        <end position="102"/>
    </location>
</feature>
<dbReference type="Gene3D" id="3.30.420.10">
    <property type="entry name" value="Ribonuclease H-like superfamily/Ribonuclease H"/>
    <property type="match status" value="1"/>
</dbReference>
<dbReference type="AlphaFoldDB" id="A0AAD4Q831"/>
<gene>
    <name evidence="2" type="ORF">EDB92DRAFT_1771964</name>
</gene>
<accession>A0AAD4Q831</accession>
<organism evidence="2 3">
    <name type="scientific">Lactarius akahatsu</name>
    <dbReference type="NCBI Taxonomy" id="416441"/>
    <lineage>
        <taxon>Eukaryota</taxon>
        <taxon>Fungi</taxon>
        <taxon>Dikarya</taxon>
        <taxon>Basidiomycota</taxon>
        <taxon>Agaricomycotina</taxon>
        <taxon>Agaricomycetes</taxon>
        <taxon>Russulales</taxon>
        <taxon>Russulaceae</taxon>
        <taxon>Lactarius</taxon>
    </lineage>
</organism>
<evidence type="ECO:0000313" key="2">
    <source>
        <dbReference type="EMBL" id="KAH8978894.1"/>
    </source>
</evidence>
<evidence type="ECO:0000313" key="3">
    <source>
        <dbReference type="Proteomes" id="UP001201163"/>
    </source>
</evidence>
<name>A0AAD4Q831_9AGAM</name>
<dbReference type="SUPFAM" id="SSF53098">
    <property type="entry name" value="Ribonuclease H-like"/>
    <property type="match status" value="1"/>
</dbReference>
<feature type="non-terminal residue" evidence="2">
    <location>
        <position position="1"/>
    </location>
</feature>
<protein>
    <recommendedName>
        <fullName evidence="1">RNase H type-1 domain-containing protein</fullName>
    </recommendedName>
</protein>
<evidence type="ECO:0000259" key="1">
    <source>
        <dbReference type="PROSITE" id="PS50879"/>
    </source>
</evidence>
<dbReference type="PROSITE" id="PS50879">
    <property type="entry name" value="RNASE_H_1"/>
    <property type="match status" value="1"/>
</dbReference>
<dbReference type="CDD" id="cd09276">
    <property type="entry name" value="Rnase_HI_RT_non_LTR"/>
    <property type="match status" value="1"/>
</dbReference>
<reference evidence="2" key="1">
    <citation type="submission" date="2022-01" db="EMBL/GenBank/DDBJ databases">
        <title>Comparative genomics reveals a dynamic genome evolution in the ectomycorrhizal milk-cap (Lactarius) mushrooms.</title>
        <authorList>
            <consortium name="DOE Joint Genome Institute"/>
            <person name="Lebreton A."/>
            <person name="Tang N."/>
            <person name="Kuo A."/>
            <person name="LaButti K."/>
            <person name="Drula E."/>
            <person name="Barry K."/>
            <person name="Clum A."/>
            <person name="Lipzen A."/>
            <person name="Mousain D."/>
            <person name="Ng V."/>
            <person name="Wang R."/>
            <person name="Wang X."/>
            <person name="Dai Y."/>
            <person name="Henrissat B."/>
            <person name="Grigoriev I.V."/>
            <person name="Guerin-Laguette A."/>
            <person name="Yu F."/>
            <person name="Martin F.M."/>
        </authorList>
    </citation>
    <scope>NUCLEOTIDE SEQUENCE</scope>
    <source>
        <strain evidence="2">QP</strain>
    </source>
</reference>
<dbReference type="Proteomes" id="UP001201163">
    <property type="component" value="Unassembled WGS sequence"/>
</dbReference>
<dbReference type="EMBL" id="JAKELL010000197">
    <property type="protein sequence ID" value="KAH8978894.1"/>
    <property type="molecule type" value="Genomic_DNA"/>
</dbReference>
<keyword evidence="3" id="KW-1185">Reference proteome</keyword>
<comment type="caution">
    <text evidence="2">The sequence shown here is derived from an EMBL/GenBank/DDBJ whole genome shotgun (WGS) entry which is preliminary data.</text>
</comment>
<feature type="non-terminal residue" evidence="2">
    <location>
        <position position="102"/>
    </location>
</feature>
<sequence>LGSAEEYTVFEAELVGILLGLRAKKVIGHTPGVDNQAAIKALSSKSKLNKPGHHIAAEALNTTSRTRKTRGKRYALTIRWTAGHSGILGNEKVDSEAKKAAE</sequence>
<dbReference type="GO" id="GO:0003676">
    <property type="term" value="F:nucleic acid binding"/>
    <property type="evidence" value="ECO:0007669"/>
    <property type="project" value="InterPro"/>
</dbReference>
<dbReference type="InterPro" id="IPR036397">
    <property type="entry name" value="RNaseH_sf"/>
</dbReference>
<dbReference type="InterPro" id="IPR012337">
    <property type="entry name" value="RNaseH-like_sf"/>
</dbReference>
<dbReference type="InterPro" id="IPR002156">
    <property type="entry name" value="RNaseH_domain"/>
</dbReference>
<proteinExistence type="predicted"/>
<dbReference type="GO" id="GO:0004523">
    <property type="term" value="F:RNA-DNA hybrid ribonuclease activity"/>
    <property type="evidence" value="ECO:0007669"/>
    <property type="project" value="InterPro"/>
</dbReference>